<keyword evidence="3" id="KW-1185">Reference proteome</keyword>
<dbReference type="InterPro" id="IPR021139">
    <property type="entry name" value="NYN"/>
</dbReference>
<dbReference type="EMBL" id="BAABHB010000001">
    <property type="protein sequence ID" value="GAA4397014.1"/>
    <property type="molecule type" value="Genomic_DNA"/>
</dbReference>
<dbReference type="Pfam" id="PF00313">
    <property type="entry name" value="CSD"/>
    <property type="match status" value="1"/>
</dbReference>
<proteinExistence type="predicted"/>
<evidence type="ECO:0000259" key="1">
    <source>
        <dbReference type="PROSITE" id="PS51857"/>
    </source>
</evidence>
<reference evidence="3" key="1">
    <citation type="journal article" date="2019" name="Int. J. Syst. Evol. Microbiol.">
        <title>The Global Catalogue of Microorganisms (GCM) 10K type strain sequencing project: providing services to taxonomists for standard genome sequencing and annotation.</title>
        <authorList>
            <consortium name="The Broad Institute Genomics Platform"/>
            <consortium name="The Broad Institute Genome Sequencing Center for Infectious Disease"/>
            <person name="Wu L."/>
            <person name="Ma J."/>
        </authorList>
    </citation>
    <scope>NUCLEOTIDE SEQUENCE [LARGE SCALE GENOMIC DNA]</scope>
    <source>
        <strain evidence="3">JCM 17925</strain>
    </source>
</reference>
<dbReference type="PROSITE" id="PS51857">
    <property type="entry name" value="CSD_2"/>
    <property type="match status" value="1"/>
</dbReference>
<dbReference type="Gene3D" id="2.40.50.140">
    <property type="entry name" value="Nucleic acid-binding proteins"/>
    <property type="match status" value="1"/>
</dbReference>
<protein>
    <recommendedName>
        <fullName evidence="1">CSD domain-containing protein</fullName>
    </recommendedName>
</protein>
<dbReference type="Pfam" id="PF01936">
    <property type="entry name" value="NYN"/>
    <property type="match status" value="1"/>
</dbReference>
<evidence type="ECO:0000313" key="3">
    <source>
        <dbReference type="Proteomes" id="UP001500936"/>
    </source>
</evidence>
<dbReference type="Proteomes" id="UP001500936">
    <property type="component" value="Unassembled WGS sequence"/>
</dbReference>
<dbReference type="SUPFAM" id="SSF50249">
    <property type="entry name" value="Nucleic acid-binding proteins"/>
    <property type="match status" value="1"/>
</dbReference>
<dbReference type="PANTHER" id="PTHR35458">
    <property type="entry name" value="SLR0755 PROTEIN"/>
    <property type="match status" value="1"/>
</dbReference>
<accession>A0ABP8JW21</accession>
<comment type="caution">
    <text evidence="2">The sequence shown here is derived from an EMBL/GenBank/DDBJ whole genome shotgun (WGS) entry which is preliminary data.</text>
</comment>
<organism evidence="2 3">
    <name type="scientific">Nibrella viscosa</name>
    <dbReference type="NCBI Taxonomy" id="1084524"/>
    <lineage>
        <taxon>Bacteria</taxon>
        <taxon>Pseudomonadati</taxon>
        <taxon>Bacteroidota</taxon>
        <taxon>Cytophagia</taxon>
        <taxon>Cytophagales</taxon>
        <taxon>Spirosomataceae</taxon>
        <taxon>Nibrella</taxon>
    </lineage>
</organism>
<dbReference type="PANTHER" id="PTHR35458:SF8">
    <property type="entry name" value="SLR0650 PROTEIN"/>
    <property type="match status" value="1"/>
</dbReference>
<gene>
    <name evidence="2" type="ORF">GCM10023187_05780</name>
</gene>
<evidence type="ECO:0000313" key="2">
    <source>
        <dbReference type="EMBL" id="GAA4397014.1"/>
    </source>
</evidence>
<dbReference type="InterPro" id="IPR047140">
    <property type="entry name" value="LabA"/>
</dbReference>
<dbReference type="InterPro" id="IPR002059">
    <property type="entry name" value="CSP_DNA-bd"/>
</dbReference>
<dbReference type="Gene3D" id="3.40.50.1010">
    <property type="entry name" value="5'-nuclease"/>
    <property type="match status" value="1"/>
</dbReference>
<feature type="domain" description="CSD" evidence="1">
    <location>
        <begin position="259"/>
        <end position="321"/>
    </location>
</feature>
<dbReference type="InterPro" id="IPR012340">
    <property type="entry name" value="NA-bd_OB-fold"/>
</dbReference>
<name>A0ABP8JW21_9BACT</name>
<sequence>MMPNQTGLTRIGVFYDGNYFLHVSNYYNYSHERRSRISISGLHEFIRQQVATEENMDVRLCQIVDAHYFRGRLSAHEANQRGNQLFYDRLFDDILMSEGVVTHYLPVKTYQGYRQEKGIDVWMALEAYELALYKKFSVLVLITSDGDYVPLVRKLNTLGTRVMVLSWDFEYYNDEGEKVVTRTSQDLLEEVSYPVPMHDVIESRLRKNDALIQNLFVKQQTRVLVPSPVNANGYDYEPGNSLGNGLPYDSNIIYDPNERKTSTIRSLKTGYGFINFPPNNLFFHHTSLLDIDFNELQIDDQVEFRIDKNAEGKDIAVDVRLIED</sequence>